<name>A0ABN0XEU9_9LACT</name>
<feature type="transmembrane region" description="Helical" evidence="7">
    <location>
        <begin position="427"/>
        <end position="448"/>
    </location>
</feature>
<evidence type="ECO:0000256" key="4">
    <source>
        <dbReference type="ARBA" id="ARBA00022989"/>
    </source>
</evidence>
<sequence length="673" mass="75772">MGRLSKLIATTVLLVMTLCFLPLQTEANTAYRTYSQAPNGELVETQTAYEAYDILYSDEIGSPEDLVIQDSMVYLVDSGTRQVVIMDINGNIETTFGEDVLSDPTGIALDSNQNIYVADGAARMVYKFSEEGELLEEFGRPEEPLFGSNSPYIPRKLSVDIRGNMYIIGEGATSGVIQLNPDGEFQGYYGANEAPTNFLQVIRDNILSEIQQARIFRNVPPASTNIDIDDRGIVYTVTNSSQVNAVSKLNVAGANMLGEDMYQPNGAIDIATGLYNNFYVLTNEGMIIEYSSAGGLLFMFGRRDAGSQRLGVYNNPSAIAVDEYGTLYVADSEAQIIHKLRTTEFTDEIHNGLVLYEDGRYSESEEYWENVINLNPSFTMARFAIGESYFQGQEYDKALVSYRTAEAIPAYSNAFWEIRNAWFQNHLGTLLFILILIFILYKGVNAWLKRQGKRTIPRYVRETLRKSPTMVELGLVFRMFRHPIDTLDDIQNLDRSSVKSATILYGILLIQFILFNYLTGFIFNWQLTETYNILLLSTVVILGMGLLISMNFMVSTITEGEGSFKDVYIGVAYSFAPVIVGILPVIALSNVLTLNEAFLFSFPMQVMFGYTLLHLVILIRTMHDFQGWKMIQNILLTLFAALVTVVIAYIIYILFLNLYDFFYSVILEVLTRV</sequence>
<organism evidence="10 11">
    <name type="scientific">Alkalibacterium iburiense</name>
    <dbReference type="NCBI Taxonomy" id="290589"/>
    <lineage>
        <taxon>Bacteria</taxon>
        <taxon>Bacillati</taxon>
        <taxon>Bacillota</taxon>
        <taxon>Bacilli</taxon>
        <taxon>Lactobacillales</taxon>
        <taxon>Carnobacteriaceae</taxon>
        <taxon>Alkalibacterium</taxon>
    </lineage>
</organism>
<evidence type="ECO:0000259" key="9">
    <source>
        <dbReference type="Pfam" id="PF04893"/>
    </source>
</evidence>
<dbReference type="InterPro" id="IPR011990">
    <property type="entry name" value="TPR-like_helical_dom_sf"/>
</dbReference>
<feature type="transmembrane region" description="Helical" evidence="7">
    <location>
        <begin position="503"/>
        <end position="527"/>
    </location>
</feature>
<keyword evidence="8" id="KW-0732">Signal</keyword>
<dbReference type="SUPFAM" id="SSF63829">
    <property type="entry name" value="Calcium-dependent phosphotriesterase"/>
    <property type="match status" value="1"/>
</dbReference>
<dbReference type="PANTHER" id="PTHR24104">
    <property type="entry name" value="E3 UBIQUITIN-PROTEIN LIGASE NHLRC1-RELATED"/>
    <property type="match status" value="1"/>
</dbReference>
<dbReference type="PANTHER" id="PTHR24104:SF25">
    <property type="entry name" value="PROTEIN LIN-41"/>
    <property type="match status" value="1"/>
</dbReference>
<evidence type="ECO:0000256" key="8">
    <source>
        <dbReference type="SAM" id="SignalP"/>
    </source>
</evidence>
<protein>
    <recommendedName>
        <fullName evidence="9">Yip1 domain-containing protein</fullName>
    </recommendedName>
</protein>
<evidence type="ECO:0000256" key="2">
    <source>
        <dbReference type="ARBA" id="ARBA00022692"/>
    </source>
</evidence>
<dbReference type="InterPro" id="IPR050952">
    <property type="entry name" value="TRIM-NHL_E3_ligases"/>
</dbReference>
<evidence type="ECO:0000256" key="6">
    <source>
        <dbReference type="PROSITE-ProRule" id="PRU00504"/>
    </source>
</evidence>
<evidence type="ECO:0000256" key="5">
    <source>
        <dbReference type="ARBA" id="ARBA00023136"/>
    </source>
</evidence>
<dbReference type="InterPro" id="IPR001258">
    <property type="entry name" value="NHL_repeat"/>
</dbReference>
<accession>A0ABN0XEU9</accession>
<feature type="transmembrane region" description="Helical" evidence="7">
    <location>
        <begin position="567"/>
        <end position="592"/>
    </location>
</feature>
<evidence type="ECO:0000313" key="11">
    <source>
        <dbReference type="Proteomes" id="UP001501166"/>
    </source>
</evidence>
<keyword evidence="5 7" id="KW-0472">Membrane</keyword>
<dbReference type="RefSeq" id="WP_343754904.1">
    <property type="nucleotide sequence ID" value="NZ_BAAACW010000078.1"/>
</dbReference>
<feature type="transmembrane region" description="Helical" evidence="7">
    <location>
        <begin position="533"/>
        <end position="555"/>
    </location>
</feature>
<dbReference type="Proteomes" id="UP001501166">
    <property type="component" value="Unassembled WGS sequence"/>
</dbReference>
<feature type="transmembrane region" description="Helical" evidence="7">
    <location>
        <begin position="598"/>
        <end position="619"/>
    </location>
</feature>
<proteinExistence type="predicted"/>
<feature type="signal peptide" evidence="8">
    <location>
        <begin position="1"/>
        <end position="27"/>
    </location>
</feature>
<feature type="chain" id="PRO_5046766174" description="Yip1 domain-containing protein" evidence="8">
    <location>
        <begin position="28"/>
        <end position="673"/>
    </location>
</feature>
<dbReference type="InterPro" id="IPR011042">
    <property type="entry name" value="6-blade_b-propeller_TolB-like"/>
</dbReference>
<keyword evidence="11" id="KW-1185">Reference proteome</keyword>
<evidence type="ECO:0000256" key="3">
    <source>
        <dbReference type="ARBA" id="ARBA00022737"/>
    </source>
</evidence>
<dbReference type="SUPFAM" id="SSF48452">
    <property type="entry name" value="TPR-like"/>
    <property type="match status" value="1"/>
</dbReference>
<dbReference type="Gene3D" id="2.40.10.500">
    <property type="match status" value="1"/>
</dbReference>
<feature type="repeat" description="NHL" evidence="6">
    <location>
        <begin position="101"/>
        <end position="131"/>
    </location>
</feature>
<dbReference type="EMBL" id="BAAACW010000078">
    <property type="protein sequence ID" value="GAA0361766.1"/>
    <property type="molecule type" value="Genomic_DNA"/>
</dbReference>
<feature type="transmembrane region" description="Helical" evidence="7">
    <location>
        <begin position="631"/>
        <end position="655"/>
    </location>
</feature>
<keyword evidence="2 7" id="KW-0812">Transmembrane</keyword>
<evidence type="ECO:0000256" key="1">
    <source>
        <dbReference type="ARBA" id="ARBA00004141"/>
    </source>
</evidence>
<reference evidence="10 11" key="1">
    <citation type="journal article" date="2019" name="Int. J. Syst. Evol. Microbiol.">
        <title>The Global Catalogue of Microorganisms (GCM) 10K type strain sequencing project: providing services to taxonomists for standard genome sequencing and annotation.</title>
        <authorList>
            <consortium name="The Broad Institute Genomics Platform"/>
            <consortium name="The Broad Institute Genome Sequencing Center for Infectious Disease"/>
            <person name="Wu L."/>
            <person name="Ma J."/>
        </authorList>
    </citation>
    <scope>NUCLEOTIDE SEQUENCE [LARGE SCALE GENOMIC DNA]</scope>
    <source>
        <strain evidence="10 11">JCM 12662</strain>
    </source>
</reference>
<evidence type="ECO:0000313" key="10">
    <source>
        <dbReference type="EMBL" id="GAA0361766.1"/>
    </source>
</evidence>
<dbReference type="Gene3D" id="1.25.40.10">
    <property type="entry name" value="Tetratricopeptide repeat domain"/>
    <property type="match status" value="1"/>
</dbReference>
<keyword evidence="4 7" id="KW-1133">Transmembrane helix</keyword>
<comment type="caution">
    <text evidence="10">The sequence shown here is derived from an EMBL/GenBank/DDBJ whole genome shotgun (WGS) entry which is preliminary data.</text>
</comment>
<dbReference type="PROSITE" id="PS51125">
    <property type="entry name" value="NHL"/>
    <property type="match status" value="1"/>
</dbReference>
<comment type="subcellular location">
    <subcellularLocation>
        <location evidence="1">Membrane</location>
        <topology evidence="1">Multi-pass membrane protein</topology>
    </subcellularLocation>
</comment>
<dbReference type="Pfam" id="PF04893">
    <property type="entry name" value="Yip1"/>
    <property type="match status" value="1"/>
</dbReference>
<gene>
    <name evidence="10" type="ORF">GCM10008932_13000</name>
</gene>
<dbReference type="InterPro" id="IPR006977">
    <property type="entry name" value="Yip1_dom"/>
</dbReference>
<dbReference type="Gene3D" id="2.120.10.30">
    <property type="entry name" value="TolB, C-terminal domain"/>
    <property type="match status" value="1"/>
</dbReference>
<evidence type="ECO:0000256" key="7">
    <source>
        <dbReference type="SAM" id="Phobius"/>
    </source>
</evidence>
<keyword evidence="3" id="KW-0677">Repeat</keyword>
<feature type="domain" description="Yip1" evidence="9">
    <location>
        <begin position="478"/>
        <end position="646"/>
    </location>
</feature>